<gene>
    <name evidence="1" type="ORF">L6164_013211</name>
</gene>
<comment type="caution">
    <text evidence="1">The sequence shown here is derived from an EMBL/GenBank/DDBJ whole genome shotgun (WGS) entry which is preliminary data.</text>
</comment>
<name>A0ACB9PBN0_BAUVA</name>
<evidence type="ECO:0000313" key="2">
    <source>
        <dbReference type="Proteomes" id="UP000828941"/>
    </source>
</evidence>
<reference evidence="1 2" key="1">
    <citation type="journal article" date="2022" name="DNA Res.">
        <title>Chromosomal-level genome assembly of the orchid tree Bauhinia variegata (Leguminosae; Cercidoideae) supports the allotetraploid origin hypothesis of Bauhinia.</title>
        <authorList>
            <person name="Zhong Y."/>
            <person name="Chen Y."/>
            <person name="Zheng D."/>
            <person name="Pang J."/>
            <person name="Liu Y."/>
            <person name="Luo S."/>
            <person name="Meng S."/>
            <person name="Qian L."/>
            <person name="Wei D."/>
            <person name="Dai S."/>
            <person name="Zhou R."/>
        </authorList>
    </citation>
    <scope>NUCLEOTIDE SEQUENCE [LARGE SCALE GENOMIC DNA]</scope>
    <source>
        <strain evidence="1">BV-YZ2020</strain>
    </source>
</reference>
<sequence length="153" mass="17748">MGIPPALKQEQVEEVFSFLLDTEFSFRVLYMRNALNNCSVGPDGWRTTRNHRSTAQPIYETDEHVAWELQQDEGLFHTLTEHHTSRPRWLQIATSNRQPHLPAHQNPLNRRRAGTQAPRTNRISLLRRGLGHSPTRTISSRGRKISDFLSIWT</sequence>
<keyword evidence="2" id="KW-1185">Reference proteome</keyword>
<accession>A0ACB9PBN0</accession>
<proteinExistence type="predicted"/>
<evidence type="ECO:0000313" key="1">
    <source>
        <dbReference type="EMBL" id="KAI4346135.1"/>
    </source>
</evidence>
<dbReference type="EMBL" id="CM039430">
    <property type="protein sequence ID" value="KAI4346135.1"/>
    <property type="molecule type" value="Genomic_DNA"/>
</dbReference>
<protein>
    <submittedName>
        <fullName evidence="1">Uncharacterized protein</fullName>
    </submittedName>
</protein>
<dbReference type="Proteomes" id="UP000828941">
    <property type="component" value="Chromosome 5"/>
</dbReference>
<organism evidence="1 2">
    <name type="scientific">Bauhinia variegata</name>
    <name type="common">Purple orchid tree</name>
    <name type="synonym">Phanera variegata</name>
    <dbReference type="NCBI Taxonomy" id="167791"/>
    <lineage>
        <taxon>Eukaryota</taxon>
        <taxon>Viridiplantae</taxon>
        <taxon>Streptophyta</taxon>
        <taxon>Embryophyta</taxon>
        <taxon>Tracheophyta</taxon>
        <taxon>Spermatophyta</taxon>
        <taxon>Magnoliopsida</taxon>
        <taxon>eudicotyledons</taxon>
        <taxon>Gunneridae</taxon>
        <taxon>Pentapetalae</taxon>
        <taxon>rosids</taxon>
        <taxon>fabids</taxon>
        <taxon>Fabales</taxon>
        <taxon>Fabaceae</taxon>
        <taxon>Cercidoideae</taxon>
        <taxon>Cercideae</taxon>
        <taxon>Bauhiniinae</taxon>
        <taxon>Bauhinia</taxon>
    </lineage>
</organism>